<protein>
    <submittedName>
        <fullName evidence="1">Uncharacterized protein</fullName>
    </submittedName>
</protein>
<gene>
    <name evidence="1" type="ORF">LVIROSA_LOCUS13115</name>
</gene>
<name>A0AAU9MID6_9ASTR</name>
<evidence type="ECO:0000313" key="2">
    <source>
        <dbReference type="Proteomes" id="UP001157418"/>
    </source>
</evidence>
<organism evidence="1 2">
    <name type="scientific">Lactuca virosa</name>
    <dbReference type="NCBI Taxonomy" id="75947"/>
    <lineage>
        <taxon>Eukaryota</taxon>
        <taxon>Viridiplantae</taxon>
        <taxon>Streptophyta</taxon>
        <taxon>Embryophyta</taxon>
        <taxon>Tracheophyta</taxon>
        <taxon>Spermatophyta</taxon>
        <taxon>Magnoliopsida</taxon>
        <taxon>eudicotyledons</taxon>
        <taxon>Gunneridae</taxon>
        <taxon>Pentapetalae</taxon>
        <taxon>asterids</taxon>
        <taxon>campanulids</taxon>
        <taxon>Asterales</taxon>
        <taxon>Asteraceae</taxon>
        <taxon>Cichorioideae</taxon>
        <taxon>Cichorieae</taxon>
        <taxon>Lactucinae</taxon>
        <taxon>Lactuca</taxon>
    </lineage>
</organism>
<reference evidence="1 2" key="1">
    <citation type="submission" date="2022-01" db="EMBL/GenBank/DDBJ databases">
        <authorList>
            <person name="Xiong W."/>
            <person name="Schranz E."/>
        </authorList>
    </citation>
    <scope>NUCLEOTIDE SEQUENCE [LARGE SCALE GENOMIC DNA]</scope>
</reference>
<evidence type="ECO:0000313" key="1">
    <source>
        <dbReference type="EMBL" id="CAH1426005.1"/>
    </source>
</evidence>
<dbReference type="EMBL" id="CAKMRJ010002223">
    <property type="protein sequence ID" value="CAH1426005.1"/>
    <property type="molecule type" value="Genomic_DNA"/>
</dbReference>
<proteinExistence type="predicted"/>
<keyword evidence="2" id="KW-1185">Reference proteome</keyword>
<accession>A0AAU9MID6</accession>
<dbReference type="AlphaFoldDB" id="A0AAU9MID6"/>
<dbReference type="Proteomes" id="UP001157418">
    <property type="component" value="Unassembled WGS sequence"/>
</dbReference>
<comment type="caution">
    <text evidence="1">The sequence shown here is derived from an EMBL/GenBank/DDBJ whole genome shotgun (WGS) entry which is preliminary data.</text>
</comment>
<sequence length="91" mass="10544">MMLYKSWLAHIVNLMCSLQRHDTSISYHILFVVLKGKRVEASNQVRGGYDDSVASEVCRQFDQHIEANLHFRDEIVSDLMLQCLPSYKQVS</sequence>